<protein>
    <submittedName>
        <fullName evidence="1">Uncharacterized protein</fullName>
    </submittedName>
</protein>
<evidence type="ECO:0000313" key="2">
    <source>
        <dbReference type="Proteomes" id="UP000652761"/>
    </source>
</evidence>
<reference evidence="1" key="1">
    <citation type="submission" date="2017-07" db="EMBL/GenBank/DDBJ databases">
        <title>Taro Niue Genome Assembly and Annotation.</title>
        <authorList>
            <person name="Atibalentja N."/>
            <person name="Keating K."/>
            <person name="Fields C.J."/>
        </authorList>
    </citation>
    <scope>NUCLEOTIDE SEQUENCE</scope>
    <source>
        <strain evidence="1">Niue_2</strain>
        <tissue evidence="1">Leaf</tissue>
    </source>
</reference>
<keyword evidence="2" id="KW-1185">Reference proteome</keyword>
<accession>A0A843UBF9</accession>
<proteinExistence type="predicted"/>
<name>A0A843UBF9_COLES</name>
<dbReference type="EMBL" id="NMUH01000445">
    <property type="protein sequence ID" value="MQL79280.1"/>
    <property type="molecule type" value="Genomic_DNA"/>
</dbReference>
<comment type="caution">
    <text evidence="1">The sequence shown here is derived from an EMBL/GenBank/DDBJ whole genome shotgun (WGS) entry which is preliminary data.</text>
</comment>
<gene>
    <name evidence="1" type="ORF">Taro_011717</name>
</gene>
<dbReference type="AlphaFoldDB" id="A0A843UBF9"/>
<evidence type="ECO:0000313" key="1">
    <source>
        <dbReference type="EMBL" id="MQL79280.1"/>
    </source>
</evidence>
<dbReference type="Proteomes" id="UP000652761">
    <property type="component" value="Unassembled WGS sequence"/>
</dbReference>
<organism evidence="1 2">
    <name type="scientific">Colocasia esculenta</name>
    <name type="common">Wild taro</name>
    <name type="synonym">Arum esculentum</name>
    <dbReference type="NCBI Taxonomy" id="4460"/>
    <lineage>
        <taxon>Eukaryota</taxon>
        <taxon>Viridiplantae</taxon>
        <taxon>Streptophyta</taxon>
        <taxon>Embryophyta</taxon>
        <taxon>Tracheophyta</taxon>
        <taxon>Spermatophyta</taxon>
        <taxon>Magnoliopsida</taxon>
        <taxon>Liliopsida</taxon>
        <taxon>Araceae</taxon>
        <taxon>Aroideae</taxon>
        <taxon>Colocasieae</taxon>
        <taxon>Colocasia</taxon>
    </lineage>
</organism>
<sequence>MGVHDRQTSKLLLIQKQTTKDGLYLSKFRLMLYD</sequence>